<keyword evidence="1" id="KW-0472">Membrane</keyword>
<protein>
    <submittedName>
        <fullName evidence="2">DUF3784 domain-containing protein</fullName>
    </submittedName>
</protein>
<proteinExistence type="predicted"/>
<evidence type="ECO:0000313" key="3">
    <source>
        <dbReference type="Proteomes" id="UP000824169"/>
    </source>
</evidence>
<feature type="transmembrane region" description="Helical" evidence="1">
    <location>
        <begin position="80"/>
        <end position="100"/>
    </location>
</feature>
<reference evidence="2" key="1">
    <citation type="submission" date="2020-10" db="EMBL/GenBank/DDBJ databases">
        <authorList>
            <person name="Gilroy R."/>
        </authorList>
    </citation>
    <scope>NUCLEOTIDE SEQUENCE</scope>
    <source>
        <strain evidence="2">CHK188-20938</strain>
    </source>
</reference>
<reference evidence="2" key="2">
    <citation type="journal article" date="2021" name="PeerJ">
        <title>Extensive microbial diversity within the chicken gut microbiome revealed by metagenomics and culture.</title>
        <authorList>
            <person name="Gilroy R."/>
            <person name="Ravi A."/>
            <person name="Getino M."/>
            <person name="Pursley I."/>
            <person name="Horton D.L."/>
            <person name="Alikhan N.F."/>
            <person name="Baker D."/>
            <person name="Gharbi K."/>
            <person name="Hall N."/>
            <person name="Watson M."/>
            <person name="Adriaenssens E.M."/>
            <person name="Foster-Nyarko E."/>
            <person name="Jarju S."/>
            <person name="Secka A."/>
            <person name="Antonio M."/>
            <person name="Oren A."/>
            <person name="Chaudhuri R.R."/>
            <person name="La Ragione R."/>
            <person name="Hildebrand F."/>
            <person name="Pallen M.J."/>
        </authorList>
    </citation>
    <scope>NUCLEOTIDE SEQUENCE</scope>
    <source>
        <strain evidence="2">CHK188-20938</strain>
    </source>
</reference>
<evidence type="ECO:0000313" key="2">
    <source>
        <dbReference type="EMBL" id="HIV24980.1"/>
    </source>
</evidence>
<sequence>MFGPTYDWIFALICGVLAVVFFLGKGQAVLRAFTSRDQRDKKSKRTPEEELRYQRAIAMFLLMLTVTSVLMATLGTIYAWVSWVQIAAVIIGLIVVVKYLRKNFPE</sequence>
<dbReference type="EMBL" id="DVOO01000011">
    <property type="protein sequence ID" value="HIV24980.1"/>
    <property type="molecule type" value="Genomic_DNA"/>
</dbReference>
<gene>
    <name evidence="2" type="ORF">IAB71_04205</name>
</gene>
<comment type="caution">
    <text evidence="2">The sequence shown here is derived from an EMBL/GenBank/DDBJ whole genome shotgun (WGS) entry which is preliminary data.</text>
</comment>
<name>A0A9D1P304_9FIRM</name>
<organism evidence="2 3">
    <name type="scientific">Candidatus Scatomonas pullistercoris</name>
    <dbReference type="NCBI Taxonomy" id="2840920"/>
    <lineage>
        <taxon>Bacteria</taxon>
        <taxon>Bacillati</taxon>
        <taxon>Bacillota</taxon>
        <taxon>Clostridia</taxon>
        <taxon>Lachnospirales</taxon>
        <taxon>Lachnospiraceae</taxon>
        <taxon>Lachnospiraceae incertae sedis</taxon>
        <taxon>Candidatus Scatomonas</taxon>
    </lineage>
</organism>
<feature type="transmembrane region" description="Helical" evidence="1">
    <location>
        <begin position="6"/>
        <end position="33"/>
    </location>
</feature>
<dbReference type="Proteomes" id="UP000824169">
    <property type="component" value="Unassembled WGS sequence"/>
</dbReference>
<keyword evidence="1" id="KW-0812">Transmembrane</keyword>
<accession>A0A9D1P304</accession>
<feature type="transmembrane region" description="Helical" evidence="1">
    <location>
        <begin position="53"/>
        <end position="74"/>
    </location>
</feature>
<dbReference type="AlphaFoldDB" id="A0A9D1P304"/>
<evidence type="ECO:0000256" key="1">
    <source>
        <dbReference type="SAM" id="Phobius"/>
    </source>
</evidence>
<keyword evidence="1" id="KW-1133">Transmembrane helix</keyword>